<dbReference type="SUPFAM" id="SSF47757">
    <property type="entry name" value="Chemotaxis receptor methyltransferase CheR, N-terminal domain"/>
    <property type="match status" value="1"/>
</dbReference>
<reference evidence="9 11" key="1">
    <citation type="submission" date="2015-05" db="EMBL/GenBank/DDBJ databases">
        <title>Genome sequences of Pluralibacter gergoviae.</title>
        <authorList>
            <person name="Greninger A.L."/>
            <person name="Miller S."/>
        </authorList>
    </citation>
    <scope>NUCLEOTIDE SEQUENCE [LARGE SCALE GENOMIC DNA]</scope>
    <source>
        <strain evidence="9 11">JS81F13</strain>
    </source>
</reference>
<dbReference type="PRINTS" id="PR00996">
    <property type="entry name" value="CHERMTFRASE"/>
</dbReference>
<comment type="function">
    <text evidence="5">Methylation of the membrane-bound methyl-accepting chemotaxis proteins (MCP) to form gamma-glutamyl methyl ester residues in MCP.</text>
</comment>
<feature type="binding site" evidence="6">
    <location>
        <begin position="197"/>
        <end position="198"/>
    </location>
    <ligand>
        <name>S-adenosyl-L-methionine</name>
        <dbReference type="ChEBI" id="CHEBI:59789"/>
    </ligand>
</feature>
<dbReference type="InterPro" id="IPR022641">
    <property type="entry name" value="CheR_N"/>
</dbReference>
<gene>
    <name evidence="9" type="ORF">ABW06_07165</name>
    <name evidence="8" type="ORF">QEG54_003056</name>
    <name evidence="10" type="ORF">RBJ30_11585</name>
</gene>
<dbReference type="Gene3D" id="3.40.50.150">
    <property type="entry name" value="Vaccinia Virus protein VP39"/>
    <property type="match status" value="1"/>
</dbReference>
<dbReference type="eggNOG" id="COG1352">
    <property type="taxonomic scope" value="Bacteria"/>
</dbReference>
<dbReference type="GeneID" id="61383141"/>
<proteinExistence type="predicted"/>
<dbReference type="AlphaFoldDB" id="A0A089QZ71"/>
<dbReference type="PIRSF" id="PIRSF000410">
    <property type="entry name" value="CheR"/>
    <property type="match status" value="1"/>
</dbReference>
<feature type="binding site" evidence="6">
    <location>
        <position position="83"/>
    </location>
    <ligand>
        <name>S-adenosyl-L-methionine</name>
        <dbReference type="ChEBI" id="CHEBI:59789"/>
    </ligand>
</feature>
<dbReference type="Gene3D" id="1.10.155.10">
    <property type="entry name" value="Chemotaxis receptor methyltransferase CheR, N-terminal domain"/>
    <property type="match status" value="1"/>
</dbReference>
<feature type="binding site" evidence="6">
    <location>
        <begin position="215"/>
        <end position="216"/>
    </location>
    <ligand>
        <name>S-adenosyl-L-methionine</name>
        <dbReference type="ChEBI" id="CHEBI:59789"/>
    </ligand>
</feature>
<comment type="catalytic activity">
    <reaction evidence="1 5">
        <text>L-glutamyl-[protein] + S-adenosyl-L-methionine = [protein]-L-glutamate 5-O-methyl ester + S-adenosyl-L-homocysteine</text>
        <dbReference type="Rhea" id="RHEA:24452"/>
        <dbReference type="Rhea" id="RHEA-COMP:10208"/>
        <dbReference type="Rhea" id="RHEA-COMP:10311"/>
        <dbReference type="ChEBI" id="CHEBI:29973"/>
        <dbReference type="ChEBI" id="CHEBI:57856"/>
        <dbReference type="ChEBI" id="CHEBI:59789"/>
        <dbReference type="ChEBI" id="CHEBI:82795"/>
        <dbReference type="EC" id="2.1.1.80"/>
    </reaction>
</comment>
<feature type="domain" description="CheR-type methyltransferase" evidence="7">
    <location>
        <begin position="1"/>
        <end position="271"/>
    </location>
</feature>
<dbReference type="CDD" id="cd02440">
    <property type="entry name" value="AdoMet_MTases"/>
    <property type="match status" value="1"/>
</dbReference>
<dbReference type="Pfam" id="PF03705">
    <property type="entry name" value="CheR_N"/>
    <property type="match status" value="1"/>
</dbReference>
<evidence type="ECO:0000256" key="1">
    <source>
        <dbReference type="ARBA" id="ARBA00001541"/>
    </source>
</evidence>
<dbReference type="InterPro" id="IPR022642">
    <property type="entry name" value="CheR_C"/>
</dbReference>
<sequence>MRLQQELSEKDLCRIGELIYQRAGIVVNKQKHGMVYNRLSRRLRELKIESFGRYIQLLESNPNSPEWQCFINALTTNLTSFFREAYHFPILAEHARSRPVNYSVWCAAASTGEEPCSIAITLNDALGPALAGPRVWATDIDTDVLAKARSGIYRLSDIAGLSQRQKQTYFMRGTGEQRERVRVKRELLSSIHYQQLNLLNSEWDIPAPFDAIFCRNVMIYFDKNTQQRLLKRFAKLLKPNGILFAGHSEHFGNTHGAFQLRGQSVYYLTQEK</sequence>
<evidence type="ECO:0000256" key="4">
    <source>
        <dbReference type="ARBA" id="ARBA00022691"/>
    </source>
</evidence>
<feature type="binding site" evidence="6">
    <location>
        <position position="79"/>
    </location>
    <ligand>
        <name>S-adenosyl-L-methionine</name>
        <dbReference type="ChEBI" id="CHEBI:59789"/>
    </ligand>
</feature>
<dbReference type="InterPro" id="IPR026024">
    <property type="entry name" value="Chemotaxis_MeTrfase_CheR"/>
</dbReference>
<evidence type="ECO:0000256" key="2">
    <source>
        <dbReference type="ARBA" id="ARBA00022603"/>
    </source>
</evidence>
<keyword evidence="3 5" id="KW-0808">Transferase</keyword>
<keyword evidence="11" id="KW-1185">Reference proteome</keyword>
<reference evidence="10" key="2">
    <citation type="submission" date="2023-08" db="EMBL/GenBank/DDBJ databases">
        <title>WGS of pathogenic bacterial species, Los Angeles County Public Health Laboratories.</title>
        <authorList>
            <person name="Garrigues J.M."/>
            <person name="Green N.M."/>
        </authorList>
    </citation>
    <scope>NUCLEOTIDE SEQUENCE</scope>
    <source>
        <strain evidence="10">LACPHL-BACT-2023-00068</strain>
    </source>
</reference>
<feature type="binding site" evidence="6">
    <location>
        <position position="139"/>
    </location>
    <ligand>
        <name>S-adenosyl-L-methionine</name>
        <dbReference type="ChEBI" id="CHEBI:59789"/>
    </ligand>
</feature>
<dbReference type="KEGG" id="pge:LG71_07490"/>
<dbReference type="PATRIC" id="fig|61647.14.peg.4260"/>
<dbReference type="PROSITE" id="PS50123">
    <property type="entry name" value="CHER"/>
    <property type="match status" value="1"/>
</dbReference>
<evidence type="ECO:0000313" key="9">
    <source>
        <dbReference type="EMBL" id="KMK14623.1"/>
    </source>
</evidence>
<keyword evidence="2 5" id="KW-0489">Methyltransferase</keyword>
<name>A0A089QZ71_PLUGE</name>
<dbReference type="InterPro" id="IPR050903">
    <property type="entry name" value="Bact_Chemotaxis_MeTrfase"/>
</dbReference>
<organism evidence="9 11">
    <name type="scientific">Pluralibacter gergoviae</name>
    <name type="common">Enterobacter gergoviae</name>
    <dbReference type="NCBI Taxonomy" id="61647"/>
    <lineage>
        <taxon>Bacteria</taxon>
        <taxon>Pseudomonadati</taxon>
        <taxon>Pseudomonadota</taxon>
        <taxon>Gammaproteobacteria</taxon>
        <taxon>Enterobacterales</taxon>
        <taxon>Enterobacteriaceae</taxon>
        <taxon>Pluralibacter</taxon>
    </lineage>
</organism>
<dbReference type="Proteomes" id="UP000036196">
    <property type="component" value="Unassembled WGS sequence"/>
</dbReference>
<dbReference type="GO" id="GO:0008983">
    <property type="term" value="F:protein-glutamate O-methyltransferase activity"/>
    <property type="evidence" value="ECO:0007669"/>
    <property type="project" value="UniProtKB-EC"/>
</dbReference>
<evidence type="ECO:0000256" key="6">
    <source>
        <dbReference type="PIRSR" id="PIRSR000410-1"/>
    </source>
</evidence>
<dbReference type="InterPro" id="IPR000780">
    <property type="entry name" value="CheR_MeTrfase"/>
</dbReference>
<dbReference type="GO" id="GO:0032259">
    <property type="term" value="P:methylation"/>
    <property type="evidence" value="ECO:0007669"/>
    <property type="project" value="UniProtKB-KW"/>
</dbReference>
<dbReference type="Proteomes" id="UP001236270">
    <property type="component" value="Unassembled WGS sequence"/>
</dbReference>
<dbReference type="Pfam" id="PF01739">
    <property type="entry name" value="CheR"/>
    <property type="match status" value="1"/>
</dbReference>
<dbReference type="SUPFAM" id="SSF53335">
    <property type="entry name" value="S-adenosyl-L-methionine-dependent methyltransferases"/>
    <property type="match status" value="1"/>
</dbReference>
<dbReference type="PANTHER" id="PTHR24422:SF19">
    <property type="entry name" value="CHEMOTAXIS PROTEIN METHYLTRANSFERASE"/>
    <property type="match status" value="1"/>
</dbReference>
<dbReference type="SMART" id="SM00138">
    <property type="entry name" value="MeTrc"/>
    <property type="match status" value="1"/>
</dbReference>
<evidence type="ECO:0000313" key="8">
    <source>
        <dbReference type="EMBL" id="EML1472309.1"/>
    </source>
</evidence>
<keyword evidence="4 5" id="KW-0949">S-adenosyl-L-methionine</keyword>
<evidence type="ECO:0000256" key="3">
    <source>
        <dbReference type="ARBA" id="ARBA00022679"/>
    </source>
</evidence>
<dbReference type="STRING" id="61647.LG71_07490"/>
<feature type="binding site" evidence="6">
    <location>
        <position position="114"/>
    </location>
    <ligand>
        <name>S-adenosyl-L-methionine</name>
        <dbReference type="ChEBI" id="CHEBI:59789"/>
    </ligand>
</feature>
<protein>
    <recommendedName>
        <fullName evidence="5">Chemotaxis protein methyltransferase</fullName>
        <ecNumber evidence="5">2.1.1.80</ecNumber>
    </recommendedName>
</protein>
<evidence type="ECO:0000313" key="10">
    <source>
        <dbReference type="EMBL" id="MDQ2309732.1"/>
    </source>
</evidence>
<dbReference type="EMBL" id="ABLOKC030000016">
    <property type="protein sequence ID" value="EML1472309.1"/>
    <property type="molecule type" value="Genomic_DNA"/>
</dbReference>
<dbReference type="EC" id="2.1.1.80" evidence="5"/>
<dbReference type="PANTHER" id="PTHR24422">
    <property type="entry name" value="CHEMOTAXIS PROTEIN METHYLTRANSFERASE"/>
    <property type="match status" value="1"/>
</dbReference>
<dbReference type="RefSeq" id="WP_043081929.1">
    <property type="nucleotide sequence ID" value="NZ_CBCSIS010000007.1"/>
</dbReference>
<evidence type="ECO:0000313" key="11">
    <source>
        <dbReference type="Proteomes" id="UP000036196"/>
    </source>
</evidence>
<reference evidence="8" key="3">
    <citation type="submission" date="2024-02" db="EMBL/GenBank/DDBJ databases">
        <authorList>
            <consortium name="Clinical and Environmental Microbiology Branch: Whole genome sequencing antimicrobial resistance pathogens in the healthcare setting"/>
        </authorList>
    </citation>
    <scope>NUCLEOTIDE SEQUENCE</scope>
    <source>
        <strain evidence="8">2021DK-00143</strain>
    </source>
</reference>
<comment type="caution">
    <text evidence="9">The sequence shown here is derived from an EMBL/GenBank/DDBJ whole genome shotgun (WGS) entry which is preliminary data.</text>
</comment>
<dbReference type="EMBL" id="JAVDNV010000007">
    <property type="protein sequence ID" value="MDQ2309732.1"/>
    <property type="molecule type" value="Genomic_DNA"/>
</dbReference>
<accession>A0A089QZ71</accession>
<evidence type="ECO:0000256" key="5">
    <source>
        <dbReference type="PIRNR" id="PIRNR000410"/>
    </source>
</evidence>
<dbReference type="EMBL" id="LDZF01000006">
    <property type="protein sequence ID" value="KMK14623.1"/>
    <property type="molecule type" value="Genomic_DNA"/>
</dbReference>
<feature type="binding site" evidence="6">
    <location>
        <position position="77"/>
    </location>
    <ligand>
        <name>S-adenosyl-L-methionine</name>
        <dbReference type="ChEBI" id="CHEBI:59789"/>
    </ligand>
</feature>
<dbReference type="InterPro" id="IPR036804">
    <property type="entry name" value="CheR_N_sf"/>
</dbReference>
<evidence type="ECO:0000259" key="7">
    <source>
        <dbReference type="PROSITE" id="PS50123"/>
    </source>
</evidence>
<dbReference type="InterPro" id="IPR029063">
    <property type="entry name" value="SAM-dependent_MTases_sf"/>
</dbReference>